<evidence type="ECO:0000313" key="1">
    <source>
        <dbReference type="EMBL" id="KAJ4713976.1"/>
    </source>
</evidence>
<proteinExistence type="predicted"/>
<sequence length="399" mass="46214">MSLTLPRVYSQDHLVWKGSGDGILSLKASYNYLRTSYELQMWCNYLWKKFIPPKFSMTVWRILQHRIPSDDILRSRGICIVSVCALCDNASVSETMDHLFVECVFAQQIWRWLSSLFRLKLPPLYYTSELWDWIVSRRFSPQLFNLWLTISCYAFYSIWKTRNRLRFEDEKPSFRQVQMDTMAHLHFFAKFCPGFVRYGMDRDILVDLGIPWQLGKAPKIIILSWRPPPIDWIKVNTNGLAKGNPGPAACGGVFRNYYGDFFGGFGLALGHQSSFFSKIMAVILAIEIAYNNGWLNLWLESDSLLVVQLLLSDSLLPPWTLHNRWLNCKNLISKMNFRWTHAFREVNSVADALANLDLFCDSLHWWSTYPSSLVACYCSAAIFCSLRAVSPVFMLLPAI</sequence>
<evidence type="ECO:0000313" key="2">
    <source>
        <dbReference type="Proteomes" id="UP001164539"/>
    </source>
</evidence>
<organism evidence="1 2">
    <name type="scientific">Melia azedarach</name>
    <name type="common">Chinaberry tree</name>
    <dbReference type="NCBI Taxonomy" id="155640"/>
    <lineage>
        <taxon>Eukaryota</taxon>
        <taxon>Viridiplantae</taxon>
        <taxon>Streptophyta</taxon>
        <taxon>Embryophyta</taxon>
        <taxon>Tracheophyta</taxon>
        <taxon>Spermatophyta</taxon>
        <taxon>Magnoliopsida</taxon>
        <taxon>eudicotyledons</taxon>
        <taxon>Gunneridae</taxon>
        <taxon>Pentapetalae</taxon>
        <taxon>rosids</taxon>
        <taxon>malvids</taxon>
        <taxon>Sapindales</taxon>
        <taxon>Meliaceae</taxon>
        <taxon>Melia</taxon>
    </lineage>
</organism>
<keyword evidence="2" id="KW-1185">Reference proteome</keyword>
<dbReference type="Proteomes" id="UP001164539">
    <property type="component" value="Chromosome 7"/>
</dbReference>
<dbReference type="EMBL" id="CM051400">
    <property type="protein sequence ID" value="KAJ4713976.1"/>
    <property type="molecule type" value="Genomic_DNA"/>
</dbReference>
<comment type="caution">
    <text evidence="1">The sequence shown here is derived from an EMBL/GenBank/DDBJ whole genome shotgun (WGS) entry which is preliminary data.</text>
</comment>
<reference evidence="1 2" key="1">
    <citation type="journal article" date="2023" name="Science">
        <title>Complex scaffold remodeling in plant triterpene biosynthesis.</title>
        <authorList>
            <person name="De La Pena R."/>
            <person name="Hodgson H."/>
            <person name="Liu J.C."/>
            <person name="Stephenson M.J."/>
            <person name="Martin A.C."/>
            <person name="Owen C."/>
            <person name="Harkess A."/>
            <person name="Leebens-Mack J."/>
            <person name="Jimenez L.E."/>
            <person name="Osbourn A."/>
            <person name="Sattely E.S."/>
        </authorList>
    </citation>
    <scope>NUCLEOTIDE SEQUENCE [LARGE SCALE GENOMIC DNA]</scope>
    <source>
        <strain evidence="2">cv. JPN11</strain>
        <tissue evidence="1">Leaf</tissue>
    </source>
</reference>
<name>A0ACC1XR46_MELAZ</name>
<accession>A0ACC1XR46</accession>
<protein>
    <submittedName>
        <fullName evidence="1">Ribonuclease H protein</fullName>
    </submittedName>
</protein>
<gene>
    <name evidence="1" type="ORF">OWV82_012531</name>
</gene>